<proteinExistence type="predicted"/>
<feature type="region of interest" description="Disordered" evidence="1">
    <location>
        <begin position="313"/>
        <end position="345"/>
    </location>
</feature>
<feature type="region of interest" description="Disordered" evidence="1">
    <location>
        <begin position="361"/>
        <end position="408"/>
    </location>
</feature>
<evidence type="ECO:0000256" key="1">
    <source>
        <dbReference type="SAM" id="MobiDB-lite"/>
    </source>
</evidence>
<protein>
    <submittedName>
        <fullName evidence="2">Uncharacterized protein</fullName>
    </submittedName>
</protein>
<reference evidence="2 3" key="1">
    <citation type="journal article" date="2019" name="Nat. Ecol. Evol.">
        <title>Megaphylogeny resolves global patterns of mushroom evolution.</title>
        <authorList>
            <person name="Varga T."/>
            <person name="Krizsan K."/>
            <person name="Foldi C."/>
            <person name="Dima B."/>
            <person name="Sanchez-Garcia M."/>
            <person name="Sanchez-Ramirez S."/>
            <person name="Szollosi G.J."/>
            <person name="Szarkandi J.G."/>
            <person name="Papp V."/>
            <person name="Albert L."/>
            <person name="Andreopoulos W."/>
            <person name="Angelini C."/>
            <person name="Antonin V."/>
            <person name="Barry K.W."/>
            <person name="Bougher N.L."/>
            <person name="Buchanan P."/>
            <person name="Buyck B."/>
            <person name="Bense V."/>
            <person name="Catcheside P."/>
            <person name="Chovatia M."/>
            <person name="Cooper J."/>
            <person name="Damon W."/>
            <person name="Desjardin D."/>
            <person name="Finy P."/>
            <person name="Geml J."/>
            <person name="Haridas S."/>
            <person name="Hughes K."/>
            <person name="Justo A."/>
            <person name="Karasinski D."/>
            <person name="Kautmanova I."/>
            <person name="Kiss B."/>
            <person name="Kocsube S."/>
            <person name="Kotiranta H."/>
            <person name="LaButti K.M."/>
            <person name="Lechner B.E."/>
            <person name="Liimatainen K."/>
            <person name="Lipzen A."/>
            <person name="Lukacs Z."/>
            <person name="Mihaltcheva S."/>
            <person name="Morgado L.N."/>
            <person name="Niskanen T."/>
            <person name="Noordeloos M.E."/>
            <person name="Ohm R.A."/>
            <person name="Ortiz-Santana B."/>
            <person name="Ovrebo C."/>
            <person name="Racz N."/>
            <person name="Riley R."/>
            <person name="Savchenko A."/>
            <person name="Shiryaev A."/>
            <person name="Soop K."/>
            <person name="Spirin V."/>
            <person name="Szebenyi C."/>
            <person name="Tomsovsky M."/>
            <person name="Tulloss R.E."/>
            <person name="Uehling J."/>
            <person name="Grigoriev I.V."/>
            <person name="Vagvolgyi C."/>
            <person name="Papp T."/>
            <person name="Martin F.M."/>
            <person name="Miettinen O."/>
            <person name="Hibbett D.S."/>
            <person name="Nagy L.G."/>
        </authorList>
    </citation>
    <scope>NUCLEOTIDE SEQUENCE [LARGE SCALE GENOMIC DNA]</scope>
    <source>
        <strain evidence="2 3">CBS 309.79</strain>
    </source>
</reference>
<feature type="compositionally biased region" description="Polar residues" evidence="1">
    <location>
        <begin position="318"/>
        <end position="332"/>
    </location>
</feature>
<dbReference type="EMBL" id="ML178839">
    <property type="protein sequence ID" value="TFK98511.1"/>
    <property type="molecule type" value="Genomic_DNA"/>
</dbReference>
<evidence type="ECO:0000313" key="2">
    <source>
        <dbReference type="EMBL" id="TFK98511.1"/>
    </source>
</evidence>
<dbReference type="Proteomes" id="UP000305067">
    <property type="component" value="Unassembled WGS sequence"/>
</dbReference>
<gene>
    <name evidence="2" type="ORF">BDV98DRAFT_595725</name>
</gene>
<feature type="compositionally biased region" description="Basic and acidic residues" evidence="1">
    <location>
        <begin position="387"/>
        <end position="399"/>
    </location>
</feature>
<dbReference type="AlphaFoldDB" id="A0A5C3Q9S6"/>
<keyword evidence="3" id="KW-1185">Reference proteome</keyword>
<name>A0A5C3Q9S6_9AGAR</name>
<organism evidence="2 3">
    <name type="scientific">Pterulicium gracile</name>
    <dbReference type="NCBI Taxonomy" id="1884261"/>
    <lineage>
        <taxon>Eukaryota</taxon>
        <taxon>Fungi</taxon>
        <taxon>Dikarya</taxon>
        <taxon>Basidiomycota</taxon>
        <taxon>Agaricomycotina</taxon>
        <taxon>Agaricomycetes</taxon>
        <taxon>Agaricomycetidae</taxon>
        <taxon>Agaricales</taxon>
        <taxon>Pleurotineae</taxon>
        <taxon>Pterulaceae</taxon>
        <taxon>Pterulicium</taxon>
    </lineage>
</organism>
<sequence>MSNTLLLLFTLDGSFFYTLSYHILIPVHISILLVPLRMVSTAAGSLSPHPTQKADTAPPQAPADLSPFTQACQPISAFGYLPPDLQLVENAHTVLAGHDWTKGRRNGLHLISKGSASSPTGFFGIDDEDDDDLGVGLCGFRGGDDDSTTGLVLSPLVRSPSMPAFTGTTNHHDYYAYNHAWQFAAPIRSHSHRASPQQRKTPPTIYFTSCPFGLSPDPFRYSPNLGDSRAATLSSSQPALYSSSQAAIPRSSHRLAGLELDHTPGSEPHQGPFEPPLQWPVPPTQWFPPMQPPSGSFAEYPASYRLVDLPGAGASATAVPSPQESTASTQKENQNRDGEGIKRSKFALKGRILRSVTNLRKMFGGEGPGGEEKGMGMGTGVQTKTGGMKENEQEGGDRFCRRKGTAVD</sequence>
<feature type="compositionally biased region" description="Basic and acidic residues" evidence="1">
    <location>
        <begin position="333"/>
        <end position="342"/>
    </location>
</feature>
<accession>A0A5C3Q9S6</accession>
<evidence type="ECO:0000313" key="3">
    <source>
        <dbReference type="Proteomes" id="UP000305067"/>
    </source>
</evidence>